<feature type="region of interest" description="Disordered" evidence="1">
    <location>
        <begin position="140"/>
        <end position="166"/>
    </location>
</feature>
<evidence type="ECO:0000256" key="1">
    <source>
        <dbReference type="SAM" id="MobiDB-lite"/>
    </source>
</evidence>
<accession>A0ABD0YKG0</accession>
<gene>
    <name evidence="2" type="ORF">AAG570_004844</name>
</gene>
<keyword evidence="3" id="KW-1185">Reference proteome</keyword>
<feature type="compositionally biased region" description="Basic and acidic residues" evidence="1">
    <location>
        <begin position="81"/>
        <end position="90"/>
    </location>
</feature>
<proteinExistence type="predicted"/>
<reference evidence="2 3" key="1">
    <citation type="submission" date="2024-07" db="EMBL/GenBank/DDBJ databases">
        <title>Chromosome-level genome assembly of the water stick insect Ranatra chinensis (Heteroptera: Nepidae).</title>
        <authorList>
            <person name="Liu X."/>
        </authorList>
    </citation>
    <scope>NUCLEOTIDE SEQUENCE [LARGE SCALE GENOMIC DNA]</scope>
    <source>
        <strain evidence="2">Cailab_2021Rc</strain>
        <tissue evidence="2">Muscle</tissue>
    </source>
</reference>
<comment type="caution">
    <text evidence="2">The sequence shown here is derived from an EMBL/GenBank/DDBJ whole genome shotgun (WGS) entry which is preliminary data.</text>
</comment>
<name>A0ABD0YKG0_9HEMI</name>
<evidence type="ECO:0000313" key="3">
    <source>
        <dbReference type="Proteomes" id="UP001558652"/>
    </source>
</evidence>
<organism evidence="2 3">
    <name type="scientific">Ranatra chinensis</name>
    <dbReference type="NCBI Taxonomy" id="642074"/>
    <lineage>
        <taxon>Eukaryota</taxon>
        <taxon>Metazoa</taxon>
        <taxon>Ecdysozoa</taxon>
        <taxon>Arthropoda</taxon>
        <taxon>Hexapoda</taxon>
        <taxon>Insecta</taxon>
        <taxon>Pterygota</taxon>
        <taxon>Neoptera</taxon>
        <taxon>Paraneoptera</taxon>
        <taxon>Hemiptera</taxon>
        <taxon>Heteroptera</taxon>
        <taxon>Panheteroptera</taxon>
        <taxon>Nepomorpha</taxon>
        <taxon>Nepidae</taxon>
        <taxon>Ranatrinae</taxon>
        <taxon>Ranatra</taxon>
    </lineage>
</organism>
<sequence length="166" mass="18758">MASKRRNMFQKNKTQETMENAVYCLDQIQILKQAKNSVSTRERTRADGIPGRWSLNNENSKGVPVKDVWEAESKPGGPLTEWREKEEKGEGGSGLSWERPGAKAEQKSITASAFILLPGDTGQQKGVEKRWEDFLTPRYQYPAAEDDEQTKLIRSQQPHVPPSTQV</sequence>
<evidence type="ECO:0000313" key="2">
    <source>
        <dbReference type="EMBL" id="KAL1116369.1"/>
    </source>
</evidence>
<dbReference type="AlphaFoldDB" id="A0ABD0YKG0"/>
<feature type="compositionally biased region" description="Polar residues" evidence="1">
    <location>
        <begin position="152"/>
        <end position="166"/>
    </location>
</feature>
<feature type="region of interest" description="Disordered" evidence="1">
    <location>
        <begin position="35"/>
        <end position="104"/>
    </location>
</feature>
<protein>
    <submittedName>
        <fullName evidence="2">Uncharacterized protein</fullName>
    </submittedName>
</protein>
<dbReference type="Proteomes" id="UP001558652">
    <property type="component" value="Unassembled WGS sequence"/>
</dbReference>
<dbReference type="EMBL" id="JBFDAA010000017">
    <property type="protein sequence ID" value="KAL1116369.1"/>
    <property type="molecule type" value="Genomic_DNA"/>
</dbReference>